<comment type="caution">
    <text evidence="3">The sequence shown here is derived from an EMBL/GenBank/DDBJ whole genome shotgun (WGS) entry which is preliminary data.</text>
</comment>
<feature type="signal peptide" evidence="2">
    <location>
        <begin position="1"/>
        <end position="36"/>
    </location>
</feature>
<dbReference type="PANTHER" id="PTHR47245:SF2">
    <property type="entry name" value="PEPTIDYL-PROLYL CIS-TRANS ISOMERASE HP_0175-RELATED"/>
    <property type="match status" value="1"/>
</dbReference>
<dbReference type="InterPro" id="IPR050245">
    <property type="entry name" value="PrsA_foldase"/>
</dbReference>
<dbReference type="RefSeq" id="WP_322425132.1">
    <property type="nucleotide sequence ID" value="NZ_JAXQPW010000006.1"/>
</dbReference>
<evidence type="ECO:0000313" key="4">
    <source>
        <dbReference type="Proteomes" id="UP001291999"/>
    </source>
</evidence>
<reference evidence="3 4" key="1">
    <citation type="submission" date="2023-11" db="EMBL/GenBank/DDBJ databases">
        <title>Novel species in genus Nocardioides.</title>
        <authorList>
            <person name="Zhou H."/>
        </authorList>
    </citation>
    <scope>NUCLEOTIDE SEQUENCE [LARGE SCALE GENOMIC DNA]</scope>
    <source>
        <strain evidence="3 4">S-58</strain>
    </source>
</reference>
<dbReference type="InterPro" id="IPR027304">
    <property type="entry name" value="Trigger_fact/SurA_dom_sf"/>
</dbReference>
<feature type="chain" id="PRO_5047220065" evidence="2">
    <location>
        <begin position="37"/>
        <end position="263"/>
    </location>
</feature>
<proteinExistence type="predicted"/>
<evidence type="ECO:0000313" key="3">
    <source>
        <dbReference type="EMBL" id="MDZ5663327.1"/>
    </source>
</evidence>
<organism evidence="3 4">
    <name type="scientific">Nocardioides renjunii</name>
    <dbReference type="NCBI Taxonomy" id="3095075"/>
    <lineage>
        <taxon>Bacteria</taxon>
        <taxon>Bacillati</taxon>
        <taxon>Actinomycetota</taxon>
        <taxon>Actinomycetes</taxon>
        <taxon>Propionibacteriales</taxon>
        <taxon>Nocardioidaceae</taxon>
        <taxon>Nocardioides</taxon>
    </lineage>
</organism>
<dbReference type="PANTHER" id="PTHR47245">
    <property type="entry name" value="PEPTIDYLPROLYL ISOMERASE"/>
    <property type="match status" value="1"/>
</dbReference>
<dbReference type="Pfam" id="PF13624">
    <property type="entry name" value="SurA_N_3"/>
    <property type="match status" value="1"/>
</dbReference>
<name>A0ABU5KEC4_9ACTN</name>
<sequence>MTSTTSKTIAMMRTSRTRTALVGLAAAALLSLSACGSENDSRDEPDAAPSSSESPSASADDTAAAGPDLEGIPDVVAEVNGEEVTKEEFAPLYEAAFQRATMEAQMSGEAPDEEALRKQTVDDLVDTELLAQEADERGLSVTDEDVDAELEQLAQQNQMASGEELLKAIEEQGMSQDQARTQVGTQVMIEQLVADEGGPAEPTGKELREIYAQAKQAQGGQEIPPFAEVRDQIAEQAKAEETGRIAQELVDGLREDADITVNL</sequence>
<keyword evidence="2" id="KW-0732">Signal</keyword>
<keyword evidence="4" id="KW-1185">Reference proteome</keyword>
<accession>A0ABU5KEC4</accession>
<gene>
    <name evidence="3" type="ORF">SFC79_16250</name>
</gene>
<evidence type="ECO:0000256" key="2">
    <source>
        <dbReference type="SAM" id="SignalP"/>
    </source>
</evidence>
<protein>
    <submittedName>
        <fullName evidence="3">SurA N-terminal domain-containing protein</fullName>
    </submittedName>
</protein>
<dbReference type="EMBL" id="JAXQPW010000006">
    <property type="protein sequence ID" value="MDZ5663327.1"/>
    <property type="molecule type" value="Genomic_DNA"/>
</dbReference>
<evidence type="ECO:0000256" key="1">
    <source>
        <dbReference type="SAM" id="MobiDB-lite"/>
    </source>
</evidence>
<dbReference type="SUPFAM" id="SSF109998">
    <property type="entry name" value="Triger factor/SurA peptide-binding domain-like"/>
    <property type="match status" value="1"/>
</dbReference>
<dbReference type="Proteomes" id="UP001291999">
    <property type="component" value="Unassembled WGS sequence"/>
</dbReference>
<dbReference type="PROSITE" id="PS51257">
    <property type="entry name" value="PROKAR_LIPOPROTEIN"/>
    <property type="match status" value="1"/>
</dbReference>
<dbReference type="Gene3D" id="1.10.4030.10">
    <property type="entry name" value="Porin chaperone SurA, peptide-binding domain"/>
    <property type="match status" value="1"/>
</dbReference>
<feature type="compositionally biased region" description="Low complexity" evidence="1">
    <location>
        <begin position="47"/>
        <end position="68"/>
    </location>
</feature>
<feature type="region of interest" description="Disordered" evidence="1">
    <location>
        <begin position="35"/>
        <end position="73"/>
    </location>
</feature>